<sequence>MQTEKNFFHKVSERLSKPNIFILNNRWDASASEPEMMEKVREQHMDRCISFLVDELRVNTLQMALERVFFVSAKEVLFSRMKQRQGLPPQQAALGEGFHNRMVEFKKFEHTFEVSGNKAGWIDNELELFIRSYLIHEE</sequence>
<evidence type="ECO:0000256" key="1">
    <source>
        <dbReference type="ARBA" id="ARBA00004370"/>
    </source>
</evidence>
<evidence type="ECO:0000259" key="7">
    <source>
        <dbReference type="PROSITE" id="PS51718"/>
    </source>
</evidence>
<evidence type="ECO:0000256" key="4">
    <source>
        <dbReference type="ARBA" id="ARBA00023054"/>
    </source>
</evidence>
<organism evidence="8 9">
    <name type="scientific">Priapulus caudatus</name>
    <name type="common">Priapulid worm</name>
    <dbReference type="NCBI Taxonomy" id="37621"/>
    <lineage>
        <taxon>Eukaryota</taxon>
        <taxon>Metazoa</taxon>
        <taxon>Ecdysozoa</taxon>
        <taxon>Scalidophora</taxon>
        <taxon>Priapulida</taxon>
        <taxon>Priapulimorpha</taxon>
        <taxon>Priapulimorphida</taxon>
        <taxon>Priapulidae</taxon>
        <taxon>Priapulus</taxon>
    </lineage>
</organism>
<evidence type="ECO:0000256" key="3">
    <source>
        <dbReference type="ARBA" id="ARBA00022801"/>
    </source>
</evidence>
<dbReference type="InterPro" id="IPR027094">
    <property type="entry name" value="Mitofusin_fam"/>
</dbReference>
<gene>
    <name evidence="9" type="primary">LOC106818859</name>
</gene>
<name>A0ABM1F3J5_PRICU</name>
<evidence type="ECO:0000313" key="9">
    <source>
        <dbReference type="RefSeq" id="XP_014679016.1"/>
    </source>
</evidence>
<evidence type="ECO:0000313" key="8">
    <source>
        <dbReference type="Proteomes" id="UP000695022"/>
    </source>
</evidence>
<feature type="domain" description="Dynamin-type G" evidence="7">
    <location>
        <begin position="1"/>
        <end position="109"/>
    </location>
</feature>
<dbReference type="PANTHER" id="PTHR10465:SF3">
    <property type="entry name" value="TRANSMEMBRANE GTPASE MARF-RELATED"/>
    <property type="match status" value="1"/>
</dbReference>
<evidence type="ECO:0000256" key="6">
    <source>
        <dbReference type="ARBA" id="ARBA00023136"/>
    </source>
</evidence>
<dbReference type="PANTHER" id="PTHR10465">
    <property type="entry name" value="TRANSMEMBRANE GTPASE FZO1"/>
    <property type="match status" value="1"/>
</dbReference>
<dbReference type="Proteomes" id="UP000695022">
    <property type="component" value="Unplaced"/>
</dbReference>
<comment type="subcellular location">
    <subcellularLocation>
        <location evidence="1">Membrane</location>
    </subcellularLocation>
</comment>
<dbReference type="PROSITE" id="PS51718">
    <property type="entry name" value="G_DYNAMIN_2"/>
    <property type="match status" value="1"/>
</dbReference>
<dbReference type="InterPro" id="IPR030381">
    <property type="entry name" value="G_DYNAMIN_dom"/>
</dbReference>
<keyword evidence="2" id="KW-0547">Nucleotide-binding</keyword>
<dbReference type="RefSeq" id="XP_014679016.1">
    <property type="nucleotide sequence ID" value="XM_014823530.1"/>
</dbReference>
<keyword evidence="3" id="KW-0378">Hydrolase</keyword>
<evidence type="ECO:0000256" key="5">
    <source>
        <dbReference type="ARBA" id="ARBA00023134"/>
    </source>
</evidence>
<reference evidence="9" key="1">
    <citation type="submission" date="2025-08" db="UniProtKB">
        <authorList>
            <consortium name="RefSeq"/>
        </authorList>
    </citation>
    <scope>IDENTIFICATION</scope>
</reference>
<dbReference type="GeneID" id="106818859"/>
<keyword evidence="6" id="KW-0472">Membrane</keyword>
<accession>A0ABM1F3J5</accession>
<evidence type="ECO:0000256" key="2">
    <source>
        <dbReference type="ARBA" id="ARBA00022741"/>
    </source>
</evidence>
<keyword evidence="5" id="KW-0342">GTP-binding</keyword>
<keyword evidence="8" id="KW-1185">Reference proteome</keyword>
<keyword evidence="4" id="KW-0175">Coiled coil</keyword>
<proteinExistence type="predicted"/>
<protein>
    <submittedName>
        <fullName evidence="9">Mitofusin-2-like</fullName>
    </submittedName>
</protein>